<feature type="region of interest" description="Disordered" evidence="1">
    <location>
        <begin position="128"/>
        <end position="163"/>
    </location>
</feature>
<dbReference type="Proteomes" id="UP000536685">
    <property type="component" value="Unassembled WGS sequence"/>
</dbReference>
<evidence type="ECO:0000256" key="1">
    <source>
        <dbReference type="SAM" id="MobiDB-lite"/>
    </source>
</evidence>
<keyword evidence="3" id="KW-1185">Reference proteome</keyword>
<name>A0A841ALJ3_9MICO</name>
<accession>A0A841ALJ3</accession>
<reference evidence="2 3" key="1">
    <citation type="submission" date="2020-08" db="EMBL/GenBank/DDBJ databases">
        <title>Sequencing the genomes of 1000 actinobacteria strains.</title>
        <authorList>
            <person name="Klenk H.-P."/>
        </authorList>
    </citation>
    <scope>NUCLEOTIDE SEQUENCE [LARGE SCALE GENOMIC DNA]</scope>
    <source>
        <strain evidence="2 3">DSM 105784</strain>
    </source>
</reference>
<organism evidence="2 3">
    <name type="scientific">Conyzicola lurida</name>
    <dbReference type="NCBI Taxonomy" id="1172621"/>
    <lineage>
        <taxon>Bacteria</taxon>
        <taxon>Bacillati</taxon>
        <taxon>Actinomycetota</taxon>
        <taxon>Actinomycetes</taxon>
        <taxon>Micrococcales</taxon>
        <taxon>Microbacteriaceae</taxon>
        <taxon>Conyzicola</taxon>
    </lineage>
</organism>
<proteinExistence type="predicted"/>
<feature type="compositionally biased region" description="Basic and acidic residues" evidence="1">
    <location>
        <begin position="129"/>
        <end position="144"/>
    </location>
</feature>
<sequence length="163" mass="18017">MTQTEPQPEPSPTESPLFASDEEALAAAEEAYRAYLDVENVIFAEGGVQPERIEEVAVREALQAAREGFESMKEKGYRAIGEAAFDSVELQQYASSQASEQDLVFVYMCLDFTNQDVLNLENKSVVNPDRQDRQPAEVGFDRSADGSGLILSSRNPWTGEEVC</sequence>
<protein>
    <submittedName>
        <fullName evidence="2">Uncharacterized protein</fullName>
    </submittedName>
</protein>
<evidence type="ECO:0000313" key="2">
    <source>
        <dbReference type="EMBL" id="MBB5842503.1"/>
    </source>
</evidence>
<gene>
    <name evidence="2" type="ORF">HD599_000826</name>
</gene>
<dbReference type="RefSeq" id="WP_184233898.1">
    <property type="nucleotide sequence ID" value="NZ_JACHMJ010000001.1"/>
</dbReference>
<evidence type="ECO:0000313" key="3">
    <source>
        <dbReference type="Proteomes" id="UP000536685"/>
    </source>
</evidence>
<dbReference type="EMBL" id="JACHMJ010000001">
    <property type="protein sequence ID" value="MBB5842503.1"/>
    <property type="molecule type" value="Genomic_DNA"/>
</dbReference>
<comment type="caution">
    <text evidence="2">The sequence shown here is derived from an EMBL/GenBank/DDBJ whole genome shotgun (WGS) entry which is preliminary data.</text>
</comment>
<dbReference type="AlphaFoldDB" id="A0A841ALJ3"/>